<dbReference type="OrthoDB" id="5956770at2759"/>
<dbReference type="InterPro" id="IPR039016">
    <property type="entry name" value="RECK"/>
</dbReference>
<dbReference type="PANTHER" id="PTHR13487">
    <property type="entry name" value="SERINE PROTEASE INHIBITOR"/>
    <property type="match status" value="1"/>
</dbReference>
<dbReference type="GO" id="GO:0008191">
    <property type="term" value="F:metalloendopeptidase inhibitor activity"/>
    <property type="evidence" value="ECO:0007669"/>
    <property type="project" value="InterPro"/>
</dbReference>
<dbReference type="PROSITE" id="PS51465">
    <property type="entry name" value="KAZAL_2"/>
    <property type="match status" value="2"/>
</dbReference>
<feature type="domain" description="Kazal-like" evidence="1">
    <location>
        <begin position="725"/>
        <end position="782"/>
    </location>
</feature>
<dbReference type="AlphaFoldDB" id="A0A210QT35"/>
<reference evidence="2 3" key="1">
    <citation type="journal article" date="2017" name="Nat. Ecol. Evol.">
        <title>Scallop genome provides insights into evolution of bilaterian karyotype and development.</title>
        <authorList>
            <person name="Wang S."/>
            <person name="Zhang J."/>
            <person name="Jiao W."/>
            <person name="Li J."/>
            <person name="Xun X."/>
            <person name="Sun Y."/>
            <person name="Guo X."/>
            <person name="Huan P."/>
            <person name="Dong B."/>
            <person name="Zhang L."/>
            <person name="Hu X."/>
            <person name="Sun X."/>
            <person name="Wang J."/>
            <person name="Zhao C."/>
            <person name="Wang Y."/>
            <person name="Wang D."/>
            <person name="Huang X."/>
            <person name="Wang R."/>
            <person name="Lv J."/>
            <person name="Li Y."/>
            <person name="Zhang Z."/>
            <person name="Liu B."/>
            <person name="Lu W."/>
            <person name="Hui Y."/>
            <person name="Liang J."/>
            <person name="Zhou Z."/>
            <person name="Hou R."/>
            <person name="Li X."/>
            <person name="Liu Y."/>
            <person name="Li H."/>
            <person name="Ning X."/>
            <person name="Lin Y."/>
            <person name="Zhao L."/>
            <person name="Xing Q."/>
            <person name="Dou J."/>
            <person name="Li Y."/>
            <person name="Mao J."/>
            <person name="Guo H."/>
            <person name="Dou H."/>
            <person name="Li T."/>
            <person name="Mu C."/>
            <person name="Jiang W."/>
            <person name="Fu Q."/>
            <person name="Fu X."/>
            <person name="Miao Y."/>
            <person name="Liu J."/>
            <person name="Yu Q."/>
            <person name="Li R."/>
            <person name="Liao H."/>
            <person name="Li X."/>
            <person name="Kong Y."/>
            <person name="Jiang Z."/>
            <person name="Chourrout D."/>
            <person name="Li R."/>
            <person name="Bao Z."/>
        </authorList>
    </citation>
    <scope>NUCLEOTIDE SEQUENCE [LARGE SCALE GENOMIC DNA]</scope>
    <source>
        <strain evidence="2 3">PY_sf001</strain>
    </source>
</reference>
<comment type="caution">
    <text evidence="2">The sequence shown here is derived from an EMBL/GenBank/DDBJ whole genome shotgun (WGS) entry which is preliminary data.</text>
</comment>
<dbReference type="SUPFAM" id="SSF100895">
    <property type="entry name" value="Kazal-type serine protease inhibitors"/>
    <property type="match status" value="3"/>
</dbReference>
<evidence type="ECO:0000259" key="1">
    <source>
        <dbReference type="PROSITE" id="PS51465"/>
    </source>
</evidence>
<dbReference type="InterPro" id="IPR036058">
    <property type="entry name" value="Kazal_dom_sf"/>
</dbReference>
<dbReference type="SMART" id="SM00280">
    <property type="entry name" value="KAZAL"/>
    <property type="match status" value="3"/>
</dbReference>
<dbReference type="Pfam" id="PF05375">
    <property type="entry name" value="Pacifastin_I"/>
    <property type="match status" value="1"/>
</dbReference>
<dbReference type="InterPro" id="IPR008037">
    <property type="entry name" value="Pacifastin_dom"/>
</dbReference>
<dbReference type="EMBL" id="NEDP02002051">
    <property type="protein sequence ID" value="OWF51885.1"/>
    <property type="molecule type" value="Genomic_DNA"/>
</dbReference>
<dbReference type="InterPro" id="IPR055110">
    <property type="entry name" value="RECK-like_N"/>
</dbReference>
<dbReference type="Gene3D" id="3.30.60.30">
    <property type="match status" value="1"/>
</dbReference>
<gene>
    <name evidence="2" type="ORF">KP79_PYT19728</name>
</gene>
<dbReference type="GO" id="GO:0005886">
    <property type="term" value="C:plasma membrane"/>
    <property type="evidence" value="ECO:0007669"/>
    <property type="project" value="TreeGrafter"/>
</dbReference>
<dbReference type="InterPro" id="IPR056976">
    <property type="entry name" value="EGF1_RECK"/>
</dbReference>
<evidence type="ECO:0000313" key="3">
    <source>
        <dbReference type="Proteomes" id="UP000242188"/>
    </source>
</evidence>
<accession>A0A210QT35</accession>
<dbReference type="STRING" id="6573.A0A210QT35"/>
<dbReference type="Pfam" id="PF07648">
    <property type="entry name" value="Kazal_2"/>
    <property type="match status" value="2"/>
</dbReference>
<dbReference type="Pfam" id="PF22961">
    <property type="entry name" value="RECK-like_N"/>
    <property type="match status" value="1"/>
</dbReference>
<dbReference type="InterPro" id="IPR056978">
    <property type="entry name" value="CC4_RECK"/>
</dbReference>
<protein>
    <submittedName>
        <fullName evidence="2">Reversion-inducing cysteine-rich protein with Kazal motif</fullName>
    </submittedName>
</protein>
<dbReference type="Proteomes" id="UP000242188">
    <property type="component" value="Unassembled WGS sequence"/>
</dbReference>
<organism evidence="2 3">
    <name type="scientific">Mizuhopecten yessoensis</name>
    <name type="common">Japanese scallop</name>
    <name type="synonym">Patinopecten yessoensis</name>
    <dbReference type="NCBI Taxonomy" id="6573"/>
    <lineage>
        <taxon>Eukaryota</taxon>
        <taxon>Metazoa</taxon>
        <taxon>Spiralia</taxon>
        <taxon>Lophotrochozoa</taxon>
        <taxon>Mollusca</taxon>
        <taxon>Bivalvia</taxon>
        <taxon>Autobranchia</taxon>
        <taxon>Pteriomorphia</taxon>
        <taxon>Pectinida</taxon>
        <taxon>Pectinoidea</taxon>
        <taxon>Pectinidae</taxon>
        <taxon>Mizuhopecten</taxon>
    </lineage>
</organism>
<dbReference type="Pfam" id="PF23332">
    <property type="entry name" value="CC4_RECK"/>
    <property type="match status" value="3"/>
</dbReference>
<dbReference type="GO" id="GO:0030198">
    <property type="term" value="P:extracellular matrix organization"/>
    <property type="evidence" value="ECO:0007669"/>
    <property type="project" value="TreeGrafter"/>
</dbReference>
<proteinExistence type="predicted"/>
<dbReference type="Pfam" id="PF25027">
    <property type="entry name" value="EGF1_RECK"/>
    <property type="match status" value="1"/>
</dbReference>
<keyword evidence="3" id="KW-1185">Reference proteome</keyword>
<evidence type="ECO:0000313" key="2">
    <source>
        <dbReference type="EMBL" id="OWF51885.1"/>
    </source>
</evidence>
<dbReference type="PANTHER" id="PTHR13487:SF3">
    <property type="entry name" value="REVERSION-INDUCING CYSTEINE-RICH PROTEIN WITH KAZAL MOTIFS"/>
    <property type="match status" value="1"/>
</dbReference>
<dbReference type="InterPro" id="IPR002350">
    <property type="entry name" value="Kazal_dom"/>
</dbReference>
<dbReference type="Pfam" id="PF23298">
    <property type="entry name" value="FZ_RECK"/>
    <property type="match status" value="1"/>
</dbReference>
<dbReference type="InterPro" id="IPR056979">
    <property type="entry name" value="FZ_RECK"/>
</dbReference>
<sequence>MQDVTGAQSGRMARFKSSQANGNGFTNLYNTTEETVGFSINCDVTIVMSDALPSHCCSKATDDECRTACSRLINAESEHNENELAQLKNLVLVGESCLPQQTAFWRCINITVPVVQSMMVWSAQPCCEKAVNRYCQEACYQATSVRELVRNCSQSTETKLYKCIEKHGDAEHCCRPANSYNCHLICKGTHMVSGLGRQKQRQIIRRQCHGVNQAIMQCVQNRHRPVRESDPQLSLPCCYEAPADSECRNTCIKGIQLRYPENVFMEQLVKSCGVPKIHSDPLWACFLLNTNIEGDVDMERNIIDGARLQCCSKANTLACRNLCSRTFSTDWANTWDDFNTKCQSLAAPVLDVIMEGPMLSCMAEVEEPCQLGCDGLNFCSNFNNRPTELFRSCNTQTDIAARESLTSWQNGTIRLPQMSIPVKDIRECEPETWKALVCALQIKPCNRRATPLPLCREDCFHILNQCVDHSRMKPGHTLQLLCNTLSPGDSKNGDCISVKKYLSESPHKHYGHVITSPCNPNPCDDNQVCWINRRKCRHPEVCLPYVCHNACGMGAVTNMYVPKNTYVRIPDAEKDRHSNGQCMHYRVCQCRHHNNLDNCKRLPCVNRDPCSSSKGPKKHGEHFHDDCNRCICQSGRRLCTQHRCPTEPGSEGLTRLPCDCSPNFVAQCGTNGKTYPNSCMAQKCAKIRSHELIAGTCSSIDPCADNPCGDEYRCMPKRSVCLSRGTVDSSCNQYECVAVMGIDQCERHDHEPVCDTDNDEYTNICLLLAKKKRLAYRGHCQKYCSDNGVVCGHNGESYNSECAALADRTTVDYWGQCRAVGMYSGNLTQSNNCENVACRAVGPKHCQPITPPGGCCPVCAAEIRILYSQELMNVAASAMNSAEITVADILLILSRQLSVIQCDLYGYLSVENNLVILVAPVSARPSMLLVHACSKEAERLGYLIQSDSPLMKSYLALSPLLLASVHTPGVASLQSTATSLSTPSLVVNTGLLIYTLYTWLHYV</sequence>
<feature type="domain" description="Kazal-like" evidence="1">
    <location>
        <begin position="652"/>
        <end position="699"/>
    </location>
</feature>
<name>A0A210QT35_MIZYE</name>